<gene>
    <name evidence="2" type="ORF">HT99x_002025</name>
    <name evidence="1" type="ORF">HT99x_02323</name>
</gene>
<evidence type="ECO:0000313" key="2">
    <source>
        <dbReference type="EMBL" id="MCS5710199.1"/>
    </source>
</evidence>
<name>A0A0Q9YIY6_9GAMM</name>
<accession>A0A0Q9YIY6</accession>
<comment type="caution">
    <text evidence="1">The sequence shown here is derived from an EMBL/GenBank/DDBJ whole genome shotgun (WGS) entry which is preliminary data.</text>
</comment>
<dbReference type="EMBL" id="LKAJ02000001">
    <property type="protein sequence ID" value="MCS5710199.1"/>
    <property type="molecule type" value="Genomic_DNA"/>
</dbReference>
<dbReference type="RefSeq" id="WP_075066944.1">
    <property type="nucleotide sequence ID" value="NZ_LKAJ02000001.1"/>
</dbReference>
<evidence type="ECO:0000313" key="1">
    <source>
        <dbReference type="EMBL" id="KRG20591.1"/>
    </source>
</evidence>
<protein>
    <submittedName>
        <fullName evidence="1">Uncharacterized protein</fullName>
    </submittedName>
</protein>
<evidence type="ECO:0000313" key="3">
    <source>
        <dbReference type="Proteomes" id="UP000051497"/>
    </source>
</evidence>
<proteinExistence type="predicted"/>
<organism evidence="1">
    <name type="scientific">Candidatus Berkiella aquae</name>
    <dbReference type="NCBI Taxonomy" id="295108"/>
    <lineage>
        <taxon>Bacteria</taxon>
        <taxon>Pseudomonadati</taxon>
        <taxon>Pseudomonadota</taxon>
        <taxon>Gammaproteobacteria</taxon>
        <taxon>Candidatus Berkiellales</taxon>
        <taxon>Candidatus Berkiellaceae</taxon>
        <taxon>Candidatus Berkiella</taxon>
    </lineage>
</organism>
<dbReference type="Proteomes" id="UP000051497">
    <property type="component" value="Unassembled WGS sequence"/>
</dbReference>
<reference evidence="1" key="1">
    <citation type="submission" date="2015-09" db="EMBL/GenBank/DDBJ databases">
        <title>Draft Genome Sequences of Two Novel Amoeba-resistant Intranuclear Bacteria, Candidatus Berkiella cookevillensis and Candidatus Berkiella aquae.</title>
        <authorList>
            <person name="Mehari Y.T."/>
            <person name="Arivett B.A."/>
            <person name="Farone A.L."/>
            <person name="Gunderson J.H."/>
            <person name="Farone M.B."/>
        </authorList>
    </citation>
    <scope>NUCLEOTIDE SEQUENCE [LARGE SCALE GENOMIC DNA]</scope>
    <source>
        <strain evidence="1">HT99</strain>
    </source>
</reference>
<dbReference type="EMBL" id="LKAJ01000010">
    <property type="protein sequence ID" value="KRG20591.1"/>
    <property type="molecule type" value="Genomic_DNA"/>
</dbReference>
<sequence>MQQGPLSNSKKLSLLLNNVQQGKIDLRVFKDLQEKICFIRILSVKAGIPLDKKQIQYMLEQQGATVDAIMALQDVPSAIAAKLRLTIETLLVIATVYSSRFGAGLLANAGCKAILHYLFDTQLGIFKDVVELALTITEMAFYYKPSHLSTTIINQFESEYGPLIHAAIPIAMILYLKHTEILKTIHDSKLMETACDFTDLMYGMADDETYEKYEGSLATMPIEEVASSIVGGIGSALCWLWSKTPSIYYVSSTPTITLSEPPHDDETTISPVAKFA</sequence>
<dbReference type="AlphaFoldDB" id="A0A0Q9YIY6"/>
<reference evidence="2" key="2">
    <citation type="journal article" date="2016" name="Genome Announc.">
        <title>Draft Genome Sequences of Two Novel Amoeba-Resistant Intranuclear Bacteria, 'Candidatus Berkiella cookevillensis' and 'Candidatus Berkiella aquae'.</title>
        <authorList>
            <person name="Mehari Y.T."/>
            <person name="Arivett B.A."/>
            <person name="Farone A.L."/>
            <person name="Gunderson J.H."/>
            <person name="Farone M.B."/>
        </authorList>
    </citation>
    <scope>NUCLEOTIDE SEQUENCE</scope>
    <source>
        <strain evidence="2">HT99</strain>
    </source>
</reference>
<reference evidence="2" key="3">
    <citation type="submission" date="2021-06" db="EMBL/GenBank/DDBJ databases">
        <title>Genomic Description and Analysis of Intracellular Bacteria, Candidatus Berkiella cookevillensis and Candidatus Berkiella aquae.</title>
        <authorList>
            <person name="Kidane D.T."/>
            <person name="Mehari Y.T."/>
            <person name="Rice F.C."/>
            <person name="Arivett B.A."/>
            <person name="Farone A.L."/>
            <person name="Berk S.G."/>
            <person name="Farone M.B."/>
        </authorList>
    </citation>
    <scope>NUCLEOTIDE SEQUENCE</scope>
    <source>
        <strain evidence="2">HT99</strain>
    </source>
</reference>
<keyword evidence="3" id="KW-1185">Reference proteome</keyword>